<reference evidence="2" key="1">
    <citation type="journal article" date="2019" name="Int. J. Syst. Evol. Microbiol.">
        <title>The Global Catalogue of Microorganisms (GCM) 10K type strain sequencing project: providing services to taxonomists for standard genome sequencing and annotation.</title>
        <authorList>
            <consortium name="The Broad Institute Genomics Platform"/>
            <consortium name="The Broad Institute Genome Sequencing Center for Infectious Disease"/>
            <person name="Wu L."/>
            <person name="Ma J."/>
        </authorList>
    </citation>
    <scope>NUCLEOTIDE SEQUENCE [LARGE SCALE GENOMIC DNA]</scope>
    <source>
        <strain evidence="2">CECT 7297</strain>
    </source>
</reference>
<dbReference type="RefSeq" id="WP_379886063.1">
    <property type="nucleotide sequence ID" value="NZ_JBHSDI010000008.1"/>
</dbReference>
<dbReference type="Proteomes" id="UP001595798">
    <property type="component" value="Unassembled WGS sequence"/>
</dbReference>
<dbReference type="EMBL" id="JBHSDI010000008">
    <property type="protein sequence ID" value="MFC4258539.1"/>
    <property type="molecule type" value="Genomic_DNA"/>
</dbReference>
<evidence type="ECO:0000313" key="1">
    <source>
        <dbReference type="EMBL" id="MFC4258539.1"/>
    </source>
</evidence>
<name>A0ABV8QHG5_9GAMM</name>
<keyword evidence="2" id="KW-1185">Reference proteome</keyword>
<accession>A0ABV8QHG5</accession>
<gene>
    <name evidence="1" type="ORF">ACFOZ5_05745</name>
</gene>
<sequence length="46" mass="5220">MFLELHFGQWFEVEISGGLAVSSVYLKVGRKDWHILREGAKLSLDG</sequence>
<proteinExistence type="predicted"/>
<organism evidence="1 2">
    <name type="scientific">Marinobacter lacisalsi</name>
    <dbReference type="NCBI Taxonomy" id="475979"/>
    <lineage>
        <taxon>Bacteria</taxon>
        <taxon>Pseudomonadati</taxon>
        <taxon>Pseudomonadota</taxon>
        <taxon>Gammaproteobacteria</taxon>
        <taxon>Pseudomonadales</taxon>
        <taxon>Marinobacteraceae</taxon>
        <taxon>Marinobacter</taxon>
    </lineage>
</organism>
<evidence type="ECO:0000313" key="2">
    <source>
        <dbReference type="Proteomes" id="UP001595798"/>
    </source>
</evidence>
<comment type="caution">
    <text evidence="1">The sequence shown here is derived from an EMBL/GenBank/DDBJ whole genome shotgun (WGS) entry which is preliminary data.</text>
</comment>
<protein>
    <submittedName>
        <fullName evidence="1">Uncharacterized protein</fullName>
    </submittedName>
</protein>